<evidence type="ECO:0000313" key="3">
    <source>
        <dbReference type="EMBL" id="PMD44472.1"/>
    </source>
</evidence>
<keyword evidence="2" id="KW-0472">Membrane</keyword>
<keyword evidence="2" id="KW-0812">Transmembrane</keyword>
<keyword evidence="2" id="KW-1133">Transmembrane helix</keyword>
<organism evidence="3 4">
    <name type="scientific">Hyaloscypha variabilis (strain UAMH 11265 / GT02V1 / F)</name>
    <name type="common">Meliniomyces variabilis</name>
    <dbReference type="NCBI Taxonomy" id="1149755"/>
    <lineage>
        <taxon>Eukaryota</taxon>
        <taxon>Fungi</taxon>
        <taxon>Dikarya</taxon>
        <taxon>Ascomycota</taxon>
        <taxon>Pezizomycotina</taxon>
        <taxon>Leotiomycetes</taxon>
        <taxon>Helotiales</taxon>
        <taxon>Hyaloscyphaceae</taxon>
        <taxon>Hyaloscypha</taxon>
        <taxon>Hyaloscypha variabilis</taxon>
    </lineage>
</organism>
<sequence length="527" mass="59462">MVKTILDQTKQCRNHIVDVEEIQDMRNVTAPGFTLEFVAESGLSKAKGEAGRLVRSHAARARQHGRIRNRDLVSKRVPSQLPFLRPDTRLERRQESSTPTPHETRGTIMRKNTLKLYTSPGGNYVDPFDMLPISGRGNPQYIIMQFQTSLIFSTCLLSPVGPDTQKRNFLAYAISDPALLHAWLASIAKALCTLCGSNLHSDIDYHVSRAISIVNNRIANANHTPITKETIMAVTYLTNVGRQFIDPSNLQVHLNGLEALVKSSGGVKALVSHPLSWRFTSLIDILCSIAMDSKPRFEYLAPPFSYPDSEHLEPLTPLAERYKFTLSNLTRDSDTAEELIDLHRILRHLIAVKQSPSAVTKVPESYRDQVLHRLLSLAQHPCPPSNENVLLYKLFATAALAYTVLFFATGISWFRLYSYRYTTSRMPGSVARASSRIRATLETTSLSKLLLACPEMMIWILMIGGMTAMKGEEGWFAERLAEACAAQGITGRKELEMALKEWLWTDWYLRDEFREFWDVVGLREMCS</sequence>
<dbReference type="Pfam" id="PF11951">
    <property type="entry name" value="Fungal_trans_2"/>
    <property type="match status" value="1"/>
</dbReference>
<evidence type="ECO:0000313" key="4">
    <source>
        <dbReference type="Proteomes" id="UP000235786"/>
    </source>
</evidence>
<dbReference type="PANTHER" id="PTHR37540">
    <property type="entry name" value="TRANSCRIPTION FACTOR (ACR-2), PUTATIVE-RELATED-RELATED"/>
    <property type="match status" value="1"/>
</dbReference>
<accession>A0A2J6S152</accession>
<dbReference type="Proteomes" id="UP000235786">
    <property type="component" value="Unassembled WGS sequence"/>
</dbReference>
<dbReference type="OrthoDB" id="10335464at2759"/>
<reference evidence="3 4" key="1">
    <citation type="submission" date="2016-04" db="EMBL/GenBank/DDBJ databases">
        <title>A degradative enzymes factory behind the ericoid mycorrhizal symbiosis.</title>
        <authorList>
            <consortium name="DOE Joint Genome Institute"/>
            <person name="Martino E."/>
            <person name="Morin E."/>
            <person name="Grelet G."/>
            <person name="Kuo A."/>
            <person name="Kohler A."/>
            <person name="Daghino S."/>
            <person name="Barry K."/>
            <person name="Choi C."/>
            <person name="Cichocki N."/>
            <person name="Clum A."/>
            <person name="Copeland A."/>
            <person name="Hainaut M."/>
            <person name="Haridas S."/>
            <person name="Labutti K."/>
            <person name="Lindquist E."/>
            <person name="Lipzen A."/>
            <person name="Khouja H.-R."/>
            <person name="Murat C."/>
            <person name="Ohm R."/>
            <person name="Olson A."/>
            <person name="Spatafora J."/>
            <person name="Veneault-Fourrey C."/>
            <person name="Henrissat B."/>
            <person name="Grigoriev I."/>
            <person name="Martin F."/>
            <person name="Perotto S."/>
        </authorList>
    </citation>
    <scope>NUCLEOTIDE SEQUENCE [LARGE SCALE GENOMIC DNA]</scope>
    <source>
        <strain evidence="3 4">F</strain>
    </source>
</reference>
<feature type="transmembrane region" description="Helical" evidence="2">
    <location>
        <begin position="390"/>
        <end position="416"/>
    </location>
</feature>
<gene>
    <name evidence="3" type="ORF">L207DRAFT_630811</name>
</gene>
<dbReference type="AlphaFoldDB" id="A0A2J6S152"/>
<feature type="compositionally biased region" description="Basic and acidic residues" evidence="1">
    <location>
        <begin position="86"/>
        <end position="95"/>
    </location>
</feature>
<evidence type="ECO:0000256" key="2">
    <source>
        <dbReference type="SAM" id="Phobius"/>
    </source>
</evidence>
<protein>
    <submittedName>
        <fullName evidence="3">Uncharacterized protein</fullName>
    </submittedName>
</protein>
<feature type="region of interest" description="Disordered" evidence="1">
    <location>
        <begin position="83"/>
        <end position="112"/>
    </location>
</feature>
<dbReference type="EMBL" id="KZ613941">
    <property type="protein sequence ID" value="PMD44472.1"/>
    <property type="molecule type" value="Genomic_DNA"/>
</dbReference>
<evidence type="ECO:0000256" key="1">
    <source>
        <dbReference type="SAM" id="MobiDB-lite"/>
    </source>
</evidence>
<dbReference type="InterPro" id="IPR021858">
    <property type="entry name" value="Fun_TF"/>
</dbReference>
<keyword evidence="4" id="KW-1185">Reference proteome</keyword>
<name>A0A2J6S152_HYAVF</name>
<dbReference type="PANTHER" id="PTHR37540:SF5">
    <property type="entry name" value="TRANSCRIPTION FACTOR DOMAIN-CONTAINING PROTEIN"/>
    <property type="match status" value="1"/>
</dbReference>
<proteinExistence type="predicted"/>